<dbReference type="Proteomes" id="UP000607653">
    <property type="component" value="Unassembled WGS sequence"/>
</dbReference>
<dbReference type="PANTHER" id="PTHR46250">
    <property type="entry name" value="MYB/SANT-LIKE DNA-BINDING DOMAIN PROTEIN-RELATED"/>
    <property type="match status" value="1"/>
</dbReference>
<proteinExistence type="predicted"/>
<organism evidence="1 2">
    <name type="scientific">Nelumbo nucifera</name>
    <name type="common">Sacred lotus</name>
    <dbReference type="NCBI Taxonomy" id="4432"/>
    <lineage>
        <taxon>Eukaryota</taxon>
        <taxon>Viridiplantae</taxon>
        <taxon>Streptophyta</taxon>
        <taxon>Embryophyta</taxon>
        <taxon>Tracheophyta</taxon>
        <taxon>Spermatophyta</taxon>
        <taxon>Magnoliopsida</taxon>
        <taxon>Proteales</taxon>
        <taxon>Nelumbonaceae</taxon>
        <taxon>Nelumbo</taxon>
    </lineage>
</organism>
<dbReference type="AlphaFoldDB" id="A0A822Z644"/>
<protein>
    <recommendedName>
        <fullName evidence="3">Retrotransposon protein</fullName>
    </recommendedName>
</protein>
<dbReference type="EMBL" id="DUZY01000005">
    <property type="protein sequence ID" value="DAD38925.1"/>
    <property type="molecule type" value="Genomic_DNA"/>
</dbReference>
<keyword evidence="2" id="KW-1185">Reference proteome</keyword>
<sequence>MLGPSCSGFGWDDVKKCITCEEEVSNGWVKSHPHAKGLRNKLFPFFDDLSINLGEIEKLGRVQRLLLMLQKMWKGRKNIITHLWMVNQSMVKKMEYNTIRVQKH</sequence>
<evidence type="ECO:0008006" key="3">
    <source>
        <dbReference type="Google" id="ProtNLM"/>
    </source>
</evidence>
<evidence type="ECO:0000313" key="1">
    <source>
        <dbReference type="EMBL" id="DAD38925.1"/>
    </source>
</evidence>
<dbReference type="PANTHER" id="PTHR46250:SF18">
    <property type="entry name" value="MYB_SANT-LIKE DOMAIN-CONTAINING PROTEIN"/>
    <property type="match status" value="1"/>
</dbReference>
<evidence type="ECO:0000313" key="2">
    <source>
        <dbReference type="Proteomes" id="UP000607653"/>
    </source>
</evidence>
<gene>
    <name evidence="1" type="ORF">HUJ06_013247</name>
</gene>
<comment type="caution">
    <text evidence="1">The sequence shown here is derived from an EMBL/GenBank/DDBJ whole genome shotgun (WGS) entry which is preliminary data.</text>
</comment>
<name>A0A822Z644_NELNU</name>
<reference evidence="1 2" key="1">
    <citation type="journal article" date="2020" name="Mol. Biol. Evol.">
        <title>Distinct Expression and Methylation Patterns for Genes with Different Fates following a Single Whole-Genome Duplication in Flowering Plants.</title>
        <authorList>
            <person name="Shi T."/>
            <person name="Rahmani R.S."/>
            <person name="Gugger P.F."/>
            <person name="Wang M."/>
            <person name="Li H."/>
            <person name="Zhang Y."/>
            <person name="Li Z."/>
            <person name="Wang Q."/>
            <person name="Van de Peer Y."/>
            <person name="Marchal K."/>
            <person name="Chen J."/>
        </authorList>
    </citation>
    <scope>NUCLEOTIDE SEQUENCE [LARGE SCALE GENOMIC DNA]</scope>
    <source>
        <tissue evidence="1">Leaf</tissue>
    </source>
</reference>
<accession>A0A822Z644</accession>